<reference evidence="1" key="1">
    <citation type="submission" date="2019-11" db="EMBL/GenBank/DDBJ databases">
        <authorList>
            <person name="Liu Y."/>
            <person name="Hou J."/>
            <person name="Li T.-Q."/>
            <person name="Guan C.-H."/>
            <person name="Wu X."/>
            <person name="Wu H.-Z."/>
            <person name="Ling F."/>
            <person name="Zhang R."/>
            <person name="Shi X.-G."/>
            <person name="Ren J.-P."/>
            <person name="Chen E.-F."/>
            <person name="Sun J.-M."/>
        </authorList>
    </citation>
    <scope>NUCLEOTIDE SEQUENCE</scope>
    <source>
        <strain evidence="1">Adult_tree_wgs_1</strain>
        <tissue evidence="1">Leaves</tissue>
    </source>
</reference>
<gene>
    <name evidence="1" type="ORF">RHSIM_Rhsim09G0065300</name>
</gene>
<sequence length="169" mass="19514">MDRFAQREGKSKELVDDGQLSDWEMEYLISIRSGYLTLQSGSTKFIEPYNPHRFSRQFGFTQDVPGILHVNLRICSLKNIVKHFESLIREKSQSKLRLPNHADRQAIPITKAYLEWCLIFTEIVFEARPSTLRGANKLKESIDVIDVERARDQHIIANLQAERATLEAA</sequence>
<evidence type="ECO:0000313" key="1">
    <source>
        <dbReference type="EMBL" id="KAF7132584.1"/>
    </source>
</evidence>
<comment type="caution">
    <text evidence="1">The sequence shown here is derived from an EMBL/GenBank/DDBJ whole genome shotgun (WGS) entry which is preliminary data.</text>
</comment>
<evidence type="ECO:0000313" key="2">
    <source>
        <dbReference type="Proteomes" id="UP000626092"/>
    </source>
</evidence>
<organism evidence="1 2">
    <name type="scientific">Rhododendron simsii</name>
    <name type="common">Sims's rhododendron</name>
    <dbReference type="NCBI Taxonomy" id="118357"/>
    <lineage>
        <taxon>Eukaryota</taxon>
        <taxon>Viridiplantae</taxon>
        <taxon>Streptophyta</taxon>
        <taxon>Embryophyta</taxon>
        <taxon>Tracheophyta</taxon>
        <taxon>Spermatophyta</taxon>
        <taxon>Magnoliopsida</taxon>
        <taxon>eudicotyledons</taxon>
        <taxon>Gunneridae</taxon>
        <taxon>Pentapetalae</taxon>
        <taxon>asterids</taxon>
        <taxon>Ericales</taxon>
        <taxon>Ericaceae</taxon>
        <taxon>Ericoideae</taxon>
        <taxon>Rhodoreae</taxon>
        <taxon>Rhododendron</taxon>
    </lineage>
</organism>
<name>A0A834GIH8_RHOSS</name>
<protein>
    <submittedName>
        <fullName evidence="1">Uncharacterized protein</fullName>
    </submittedName>
</protein>
<dbReference type="OrthoDB" id="1750307at2759"/>
<dbReference type="PANTHER" id="PTHR36607:SF20">
    <property type="entry name" value="AMINOTRANSFERASE-LIKE PLANT MOBILE DOMAIN-CONTAINING PROTEIN"/>
    <property type="match status" value="1"/>
</dbReference>
<dbReference type="EMBL" id="WJXA01000009">
    <property type="protein sequence ID" value="KAF7132584.1"/>
    <property type="molecule type" value="Genomic_DNA"/>
</dbReference>
<dbReference type="Proteomes" id="UP000626092">
    <property type="component" value="Unassembled WGS sequence"/>
</dbReference>
<accession>A0A834GIH8</accession>
<dbReference type="PANTHER" id="PTHR36607">
    <property type="entry name" value="1,2-DIHYDROXY-3-KETO-5-METHYLTHIOPENTENE DIOXYGENASE 4"/>
    <property type="match status" value="1"/>
</dbReference>
<dbReference type="AlphaFoldDB" id="A0A834GIH8"/>
<proteinExistence type="predicted"/>
<keyword evidence="2" id="KW-1185">Reference proteome</keyword>